<dbReference type="EMBL" id="KL363183">
    <property type="protein sequence ID" value="KFD58668.1"/>
    <property type="molecule type" value="Genomic_DNA"/>
</dbReference>
<feature type="non-terminal residue" evidence="2">
    <location>
        <position position="315"/>
    </location>
</feature>
<keyword evidence="1" id="KW-0812">Transmembrane</keyword>
<proteinExistence type="predicted"/>
<dbReference type="AlphaFoldDB" id="A0A085MN72"/>
<keyword evidence="1" id="KW-0472">Membrane</keyword>
<evidence type="ECO:0000313" key="5">
    <source>
        <dbReference type="Proteomes" id="UP000030764"/>
    </source>
</evidence>
<organism evidence="2 5">
    <name type="scientific">Trichuris suis</name>
    <name type="common">pig whipworm</name>
    <dbReference type="NCBI Taxonomy" id="68888"/>
    <lineage>
        <taxon>Eukaryota</taxon>
        <taxon>Metazoa</taxon>
        <taxon>Ecdysozoa</taxon>
        <taxon>Nematoda</taxon>
        <taxon>Enoplea</taxon>
        <taxon>Dorylaimia</taxon>
        <taxon>Trichinellida</taxon>
        <taxon>Trichuridae</taxon>
        <taxon>Trichuris</taxon>
    </lineage>
</organism>
<sequence length="315" mass="35255">MPNAEIYADSCLNGTKRLLVFCSMVYLGTTMICDPFALLSRTQADLVKDNLVKAGFSSCVCSDRMGDECTAWSVLILLVTNGMSRRNAHTLVDPQCPHEMAAMEGQLANLQSRDISLKTDALLNQWAASYSCRPDVAVLVYKEHDVVTKKNTVIFVTKVRQPFLETHPEISAQNLTMPVLIIPDNESWFNALVKHVSAVTSATGHLNASLNVKIDSRRESRVFSMPLWANVLLICCVVLVPITVILERLLASSRNMRLRQNRGIETKGFLSNWRAGFAAGMLARNFNITKERRRSEVRMLMSNTPRQSFQCTVNL</sequence>
<dbReference type="EMBL" id="KL367503">
    <property type="protein sequence ID" value="KFD68629.1"/>
    <property type="molecule type" value="Genomic_DNA"/>
</dbReference>
<evidence type="ECO:0000313" key="4">
    <source>
        <dbReference type="EMBL" id="KFD68629.1"/>
    </source>
</evidence>
<dbReference type="Proteomes" id="UP000030764">
    <property type="component" value="Unassembled WGS sequence"/>
</dbReference>
<keyword evidence="5" id="KW-1185">Reference proteome</keyword>
<feature type="transmembrane region" description="Helical" evidence="1">
    <location>
        <begin position="227"/>
        <end position="250"/>
    </location>
</feature>
<dbReference type="EMBL" id="KL367840">
    <property type="protein sequence ID" value="KFD59546.1"/>
    <property type="molecule type" value="Genomic_DNA"/>
</dbReference>
<protein>
    <submittedName>
        <fullName evidence="2">Uncharacterized protein</fullName>
    </submittedName>
</protein>
<gene>
    <name evidence="2" type="ORF">M513_00361</name>
    <name evidence="3" type="ORF">M514_00361</name>
    <name evidence="4" type="ORF">M514_19262</name>
</gene>
<evidence type="ECO:0000313" key="3">
    <source>
        <dbReference type="EMBL" id="KFD59546.1"/>
    </source>
</evidence>
<name>A0A085MN72_9BILA</name>
<keyword evidence="1" id="KW-1133">Transmembrane helix</keyword>
<reference evidence="2 5" key="1">
    <citation type="journal article" date="2014" name="Nat. Genet.">
        <title>Genome and transcriptome of the porcine whipworm Trichuris suis.</title>
        <authorList>
            <person name="Jex A.R."/>
            <person name="Nejsum P."/>
            <person name="Schwarz E.M."/>
            <person name="Hu L."/>
            <person name="Young N.D."/>
            <person name="Hall R.S."/>
            <person name="Korhonen P.K."/>
            <person name="Liao S."/>
            <person name="Thamsborg S."/>
            <person name="Xia J."/>
            <person name="Xu P."/>
            <person name="Wang S."/>
            <person name="Scheerlinck J.P."/>
            <person name="Hofmann A."/>
            <person name="Sternberg P.W."/>
            <person name="Wang J."/>
            <person name="Gasser R.B."/>
        </authorList>
    </citation>
    <scope>NUCLEOTIDE SEQUENCE [LARGE SCALE GENOMIC DNA]</scope>
    <source>
        <strain evidence="3">DCEP-RM93F</strain>
        <strain evidence="2">DCEP-RM93M</strain>
    </source>
</reference>
<dbReference type="Proteomes" id="UP000030758">
    <property type="component" value="Unassembled WGS sequence"/>
</dbReference>
<evidence type="ECO:0000256" key="1">
    <source>
        <dbReference type="SAM" id="Phobius"/>
    </source>
</evidence>
<evidence type="ECO:0000313" key="2">
    <source>
        <dbReference type="EMBL" id="KFD58668.1"/>
    </source>
</evidence>
<accession>A0A085MN72</accession>